<feature type="coiled-coil region" evidence="16">
    <location>
        <begin position="528"/>
        <end position="555"/>
    </location>
</feature>
<evidence type="ECO:0000256" key="3">
    <source>
        <dbReference type="ARBA" id="ARBA00011775"/>
    </source>
</evidence>
<dbReference type="Pfam" id="PF02176">
    <property type="entry name" value="zf-TRAF"/>
    <property type="match status" value="1"/>
</dbReference>
<keyword evidence="6 14" id="KW-0479">Metal-binding</keyword>
<organism evidence="20">
    <name type="scientific">Dermatophagoides farinae</name>
    <name type="common">American house dust mite</name>
    <dbReference type="NCBI Taxonomy" id="6954"/>
    <lineage>
        <taxon>Eukaryota</taxon>
        <taxon>Metazoa</taxon>
        <taxon>Ecdysozoa</taxon>
        <taxon>Arthropoda</taxon>
        <taxon>Chelicerata</taxon>
        <taxon>Arachnida</taxon>
        <taxon>Acari</taxon>
        <taxon>Acariformes</taxon>
        <taxon>Sarcoptiformes</taxon>
        <taxon>Astigmata</taxon>
        <taxon>Psoroptidia</taxon>
        <taxon>Analgoidea</taxon>
        <taxon>Pyroglyphidae</taxon>
        <taxon>Dermatophagoidinae</taxon>
        <taxon>Dermatophagoides</taxon>
    </lineage>
</organism>
<evidence type="ECO:0000256" key="6">
    <source>
        <dbReference type="ARBA" id="ARBA00022723"/>
    </source>
</evidence>
<dbReference type="GO" id="GO:0006890">
    <property type="term" value="P:retrograde vesicle-mediated transport, Golgi to endoplasmic reticulum"/>
    <property type="evidence" value="ECO:0007669"/>
    <property type="project" value="UniProtKB-UniRule"/>
</dbReference>
<evidence type="ECO:0000259" key="19">
    <source>
        <dbReference type="PROSITE" id="PS51072"/>
    </source>
</evidence>
<comment type="subunit">
    <text evidence="3 15">Oligomeric complex that consists of at least the alpha, beta, beta', gamma, delta, epsilon and zeta subunits.</text>
</comment>
<keyword evidence="11 15" id="KW-0333">Golgi apparatus</keyword>
<comment type="caution">
    <text evidence="20">The sequence shown here is derived from an EMBL/GenBank/DDBJ whole genome shotgun (WGS) entry which is preliminary data.</text>
</comment>
<comment type="similarity">
    <text evidence="2 15">Belongs to the adaptor complexes medium subunit family. Delta-COP subfamily.</text>
</comment>
<keyword evidence="10 15" id="KW-0653">Protein transport</keyword>
<dbReference type="SUPFAM" id="SSF64356">
    <property type="entry name" value="SNARE-like"/>
    <property type="match status" value="1"/>
</dbReference>
<comment type="function">
    <text evidence="15">The coatomer is a cytosolic protein complex that binds to dilysine motifs and reversibly associates with Golgi non-clathrin-coated vesicles, which further mediate biosynthetic protein transport from the ER, via the Golgi up to the trans Golgi network.</text>
</comment>
<dbReference type="GO" id="GO:0008270">
    <property type="term" value="F:zinc ion binding"/>
    <property type="evidence" value="ECO:0007669"/>
    <property type="project" value="UniProtKB-KW"/>
</dbReference>
<keyword evidence="9 15" id="KW-0931">ER-Golgi transport</keyword>
<sequence>METLRGIIPTISTETVEFIKTVPQKWKCDKCGVIIGTLWRSSPVVTTNGNHHHRLTNGVINGGGNNGLPPPSSSLHCVHRFCGQCLDTVFIGVQTVGKCPLDSMTIYKKQMIESVTNIDSILTQEVYCTHKARGCRKTLLLSELENHLKSCLYGLVHCPLKCGQGVTIKSLPIHMATECPRRAVSCIYCEEDIVLESKNEHENQCPKKPVICNYCKNKSLLRADLKDHLEKCELKPRNCRLIPLGCKFSGTQTEVERHEKDWTAHMDIFVKHILQTGTITQDKPPRNRLADVVNIVKNLNAENAELMDRVNELSLKVEHLEETNRRLNDRLIKFETIQKADMASIRTVIELMRKELENFKIDFTRTRDDDEESEVLLASAVISKQNGKILLSRQFVEMSRSRIEGVLTAFSKLITKDKQHTFIETDTVRYVYQALMDKLYCVLITTKTSNILEDLETLRLFVRVINEYTITSKNHSDEQAISDNAFTLIFAFDEIVALGYRENVNMSQVRTFIEMDSNEERVFEAVRKTQEREAKQKMREKAKELSRLQRTQQNERISKMPGIGSGGMSSNTSSYTGINSSSNAFDNSYDSHKNISSPILSNKPQKPRGPSKALKLGSKNANLFSTEEQLSTELKEEVKPVVKNTAQEQVHINIEEKLNIEVSRDGAVHSSELTGVLHVLIRDEQFCRVKFLVDCEDSENVQIQSHPNVDKELFRQHGLITLKQKAFPLNSSVGVLKYRRTSQSGKDWPPLVLNCWPNGNNCNLELIVNKSLTELSISIPCPSQPTVNECTEGDYSYKRGFLVWDISMISPESKTATIDFDLSSSTTTASAEDFFPINCTFNSTQNLAGLIIKEVLDDEVEDIKWSFESKLNVEKYEIV</sequence>
<feature type="coiled-coil region" evidence="16">
    <location>
        <begin position="289"/>
        <end position="337"/>
    </location>
</feature>
<dbReference type="Proteomes" id="UP000828236">
    <property type="component" value="Unassembled WGS sequence"/>
</dbReference>
<dbReference type="CDD" id="cd14830">
    <property type="entry name" value="Delta_COP_N"/>
    <property type="match status" value="1"/>
</dbReference>
<dbReference type="CDD" id="cd09254">
    <property type="entry name" value="AP_delta-COPI_MHD"/>
    <property type="match status" value="1"/>
</dbReference>
<evidence type="ECO:0000313" key="20">
    <source>
        <dbReference type="EMBL" id="KAH7643506.1"/>
    </source>
</evidence>
<dbReference type="AlphaFoldDB" id="A0A9D4SJB2"/>
<gene>
    <name evidence="20" type="ORF">HUG17_5868</name>
</gene>
<evidence type="ECO:0000256" key="7">
    <source>
        <dbReference type="ARBA" id="ARBA00022771"/>
    </source>
</evidence>
<evidence type="ECO:0000256" key="1">
    <source>
        <dbReference type="ARBA" id="ARBA00004255"/>
    </source>
</evidence>
<dbReference type="InterPro" id="IPR036168">
    <property type="entry name" value="AP2_Mu_C_sf"/>
</dbReference>
<feature type="domain" description="TRAF-type" evidence="18">
    <location>
        <begin position="201"/>
        <end position="247"/>
    </location>
</feature>
<accession>A0A9D4SJB2</accession>
<keyword evidence="16" id="KW-0175">Coiled coil</keyword>
<evidence type="ECO:0000256" key="9">
    <source>
        <dbReference type="ARBA" id="ARBA00022892"/>
    </source>
</evidence>
<dbReference type="InterPro" id="IPR027059">
    <property type="entry name" value="Coatomer_dsu"/>
</dbReference>
<dbReference type="GO" id="GO:0030126">
    <property type="term" value="C:COPI vesicle coat"/>
    <property type="evidence" value="ECO:0007669"/>
    <property type="project" value="UniProtKB-UniRule"/>
</dbReference>
<keyword evidence="13" id="KW-0968">Cytoplasmic vesicle</keyword>
<protein>
    <recommendedName>
        <fullName evidence="15">Coatomer subunit delta</fullName>
    </recommendedName>
</protein>
<dbReference type="GO" id="GO:0006888">
    <property type="term" value="P:endoplasmic reticulum to Golgi vesicle-mediated transport"/>
    <property type="evidence" value="ECO:0007669"/>
    <property type="project" value="TreeGrafter"/>
</dbReference>
<evidence type="ECO:0000256" key="16">
    <source>
        <dbReference type="SAM" id="Coils"/>
    </source>
</evidence>
<keyword evidence="7 14" id="KW-0863">Zinc-finger</keyword>
<dbReference type="Gene3D" id="2.60.40.1170">
    <property type="entry name" value="Mu homology domain, subdomain B"/>
    <property type="match status" value="2"/>
</dbReference>
<evidence type="ECO:0000256" key="14">
    <source>
        <dbReference type="PROSITE-ProRule" id="PRU00207"/>
    </source>
</evidence>
<dbReference type="Gene3D" id="3.30.40.10">
    <property type="entry name" value="Zinc/RING finger domain, C3HC4 (zinc finger)"/>
    <property type="match status" value="3"/>
</dbReference>
<dbReference type="PROSITE" id="PS50145">
    <property type="entry name" value="ZF_TRAF"/>
    <property type="match status" value="2"/>
</dbReference>
<keyword evidence="8 14" id="KW-0862">Zinc</keyword>
<dbReference type="PANTHER" id="PTHR10121:SF0">
    <property type="entry name" value="COATOMER SUBUNIT DELTA"/>
    <property type="match status" value="1"/>
</dbReference>
<evidence type="ECO:0000256" key="11">
    <source>
        <dbReference type="ARBA" id="ARBA00023034"/>
    </source>
</evidence>
<dbReference type="EMBL" id="SDOV01000002">
    <property type="protein sequence ID" value="KAH7643506.1"/>
    <property type="molecule type" value="Genomic_DNA"/>
</dbReference>
<dbReference type="GO" id="GO:0000139">
    <property type="term" value="C:Golgi membrane"/>
    <property type="evidence" value="ECO:0007669"/>
    <property type="project" value="UniProtKB-SubCell"/>
</dbReference>
<dbReference type="Pfam" id="PF01217">
    <property type="entry name" value="Clat_adaptor_s"/>
    <property type="match status" value="1"/>
</dbReference>
<feature type="region of interest" description="Disordered" evidence="17">
    <location>
        <begin position="595"/>
        <end position="615"/>
    </location>
</feature>
<evidence type="ECO:0000256" key="12">
    <source>
        <dbReference type="ARBA" id="ARBA00023136"/>
    </source>
</evidence>
<feature type="domain" description="MHD" evidence="19">
    <location>
        <begin position="647"/>
        <end position="879"/>
    </location>
</feature>
<keyword evidence="5 15" id="KW-0963">Cytoplasm</keyword>
<evidence type="ECO:0000256" key="4">
    <source>
        <dbReference type="ARBA" id="ARBA00022448"/>
    </source>
</evidence>
<dbReference type="InterPro" id="IPR022775">
    <property type="entry name" value="AP_mu_sigma_su"/>
</dbReference>
<evidence type="ECO:0000256" key="5">
    <source>
        <dbReference type="ARBA" id="ARBA00022490"/>
    </source>
</evidence>
<reference evidence="20" key="2">
    <citation type="journal article" date="2021" name="World Allergy Organ. J.">
        <title>Chromosome-level assembly of Dermatophagoides farinae genome and transcriptome reveals two novel allergens Der f 37 and Der f 39.</title>
        <authorList>
            <person name="Chen J."/>
            <person name="Cai Z."/>
            <person name="Fan D."/>
            <person name="Hu J."/>
            <person name="Hou Y."/>
            <person name="He Y."/>
            <person name="Zhang Z."/>
            <person name="Zhao Z."/>
            <person name="Gao P."/>
            <person name="Hu W."/>
            <person name="Sun J."/>
            <person name="Li J."/>
            <person name="Ji K."/>
        </authorList>
    </citation>
    <scope>NUCLEOTIDE SEQUENCE</scope>
    <source>
        <strain evidence="20">JKM2019</strain>
    </source>
</reference>
<feature type="domain" description="TRAF-type" evidence="18">
    <location>
        <begin position="147"/>
        <end position="193"/>
    </location>
</feature>
<evidence type="ECO:0000256" key="10">
    <source>
        <dbReference type="ARBA" id="ARBA00022927"/>
    </source>
</evidence>
<evidence type="ECO:0000256" key="8">
    <source>
        <dbReference type="ARBA" id="ARBA00022833"/>
    </source>
</evidence>
<dbReference type="PROSITE" id="PS51072">
    <property type="entry name" value="MHD"/>
    <property type="match status" value="1"/>
</dbReference>
<dbReference type="Gene3D" id="3.30.450.60">
    <property type="match status" value="1"/>
</dbReference>
<feature type="zinc finger region" description="TRAF-type" evidence="14">
    <location>
        <begin position="147"/>
        <end position="193"/>
    </location>
</feature>
<dbReference type="GO" id="GO:0051645">
    <property type="term" value="P:Golgi localization"/>
    <property type="evidence" value="ECO:0007669"/>
    <property type="project" value="TreeGrafter"/>
</dbReference>
<dbReference type="PANTHER" id="PTHR10121">
    <property type="entry name" value="COATOMER SUBUNIT DELTA"/>
    <property type="match status" value="1"/>
</dbReference>
<comment type="subcellular location">
    <subcellularLocation>
        <location evidence="15">Cytoplasm</location>
    </subcellularLocation>
    <subcellularLocation>
        <location evidence="1 15">Golgi apparatus membrane</location>
        <topology evidence="1 15">Peripheral membrane protein</topology>
        <orientation evidence="1 15">Cytoplasmic side</orientation>
    </subcellularLocation>
    <subcellularLocation>
        <location evidence="15">Cytoplasmic vesicle</location>
        <location evidence="15">COPI-coated vesicle membrane</location>
        <topology evidence="15">Peripheral membrane protein</topology>
        <orientation evidence="15">Cytoplasmic side</orientation>
    </subcellularLocation>
</comment>
<feature type="compositionally biased region" description="Polar residues" evidence="17">
    <location>
        <begin position="595"/>
        <end position="604"/>
    </location>
</feature>
<dbReference type="InterPro" id="IPR011012">
    <property type="entry name" value="Longin-like_dom_sf"/>
</dbReference>
<name>A0A9D4SJB2_DERFA</name>
<dbReference type="Pfam" id="PF00928">
    <property type="entry name" value="Adap_comp_sub"/>
    <property type="match status" value="1"/>
</dbReference>
<evidence type="ECO:0000256" key="13">
    <source>
        <dbReference type="ARBA" id="ARBA00023329"/>
    </source>
</evidence>
<proteinExistence type="inferred from homology"/>
<feature type="zinc finger region" description="TRAF-type" evidence="14">
    <location>
        <begin position="201"/>
        <end position="247"/>
    </location>
</feature>
<dbReference type="SUPFAM" id="SSF49447">
    <property type="entry name" value="Second domain of Mu2 adaptin subunit (ap50) of ap2 adaptor"/>
    <property type="match status" value="1"/>
</dbReference>
<dbReference type="InterPro" id="IPR013083">
    <property type="entry name" value="Znf_RING/FYVE/PHD"/>
</dbReference>
<keyword evidence="4 15" id="KW-0813">Transport</keyword>
<dbReference type="InterPro" id="IPR001293">
    <property type="entry name" value="Znf_TRAF"/>
</dbReference>
<evidence type="ECO:0000256" key="2">
    <source>
        <dbReference type="ARBA" id="ARBA00010516"/>
    </source>
</evidence>
<dbReference type="SUPFAM" id="SSF49599">
    <property type="entry name" value="TRAF domain-like"/>
    <property type="match status" value="2"/>
</dbReference>
<reference evidence="20" key="1">
    <citation type="submission" date="2020-06" db="EMBL/GenBank/DDBJ databases">
        <authorList>
            <person name="Ji K."/>
            <person name="Li J."/>
        </authorList>
    </citation>
    <scope>NUCLEOTIDE SEQUENCE</scope>
    <source>
        <strain evidence="20">JKM2019</strain>
        <tissue evidence="20">Whole body</tissue>
    </source>
</reference>
<dbReference type="GO" id="GO:0015031">
    <property type="term" value="P:protein transport"/>
    <property type="evidence" value="ECO:0007669"/>
    <property type="project" value="UniProtKB-KW"/>
</dbReference>
<dbReference type="FunFam" id="3.30.450.60:FF:000003">
    <property type="entry name" value="Coatomer subunit delta"/>
    <property type="match status" value="1"/>
</dbReference>
<dbReference type="PROSITE" id="PS00518">
    <property type="entry name" value="ZF_RING_1"/>
    <property type="match status" value="1"/>
</dbReference>
<keyword evidence="12 15" id="KW-0472">Membrane</keyword>
<dbReference type="InterPro" id="IPR028565">
    <property type="entry name" value="MHD"/>
</dbReference>
<dbReference type="InterPro" id="IPR017907">
    <property type="entry name" value="Znf_RING_CS"/>
</dbReference>
<evidence type="ECO:0000256" key="17">
    <source>
        <dbReference type="SAM" id="MobiDB-lite"/>
    </source>
</evidence>
<evidence type="ECO:0000259" key="18">
    <source>
        <dbReference type="PROSITE" id="PS50145"/>
    </source>
</evidence>
<evidence type="ECO:0000256" key="15">
    <source>
        <dbReference type="RuleBase" id="RU366052"/>
    </source>
</evidence>